<feature type="transmembrane region" description="Helical" evidence="8">
    <location>
        <begin position="147"/>
        <end position="170"/>
    </location>
</feature>
<proteinExistence type="inferred from homology"/>
<evidence type="ECO:0000256" key="8">
    <source>
        <dbReference type="SAM" id="Phobius"/>
    </source>
</evidence>
<dbReference type="VEuPathDB" id="FungiDB:BON22_1188"/>
<feature type="region of interest" description="Disordered" evidence="7">
    <location>
        <begin position="1"/>
        <end position="47"/>
    </location>
</feature>
<dbReference type="InterPro" id="IPR036259">
    <property type="entry name" value="MFS_trans_sf"/>
</dbReference>
<dbReference type="PANTHER" id="PTHR23502:SF51">
    <property type="entry name" value="QUINIDINE RESISTANCE PROTEIN 1-RELATED"/>
    <property type="match status" value="1"/>
</dbReference>
<comment type="similarity">
    <text evidence="6">Belongs to the major facilitator superfamily. CAR1 family.</text>
</comment>
<feature type="transmembrane region" description="Helical" evidence="8">
    <location>
        <begin position="330"/>
        <end position="354"/>
    </location>
</feature>
<evidence type="ECO:0000256" key="2">
    <source>
        <dbReference type="ARBA" id="ARBA00022448"/>
    </source>
</evidence>
<feature type="transmembrane region" description="Helical" evidence="8">
    <location>
        <begin position="56"/>
        <end position="76"/>
    </location>
</feature>
<comment type="subcellular location">
    <subcellularLocation>
        <location evidence="1">Membrane</location>
        <topology evidence="1">Multi-pass membrane protein</topology>
    </subcellularLocation>
</comment>
<keyword evidence="5 8" id="KW-0472">Membrane</keyword>
<keyword evidence="4 8" id="KW-1133">Transmembrane helix</keyword>
<feature type="transmembrane region" description="Helical" evidence="8">
    <location>
        <begin position="212"/>
        <end position="232"/>
    </location>
</feature>
<feature type="transmembrane region" description="Helical" evidence="8">
    <location>
        <begin position="290"/>
        <end position="310"/>
    </location>
</feature>
<protein>
    <submittedName>
        <fullName evidence="10">CYFA0S06e00386g1_1</fullName>
    </submittedName>
</protein>
<evidence type="ECO:0000313" key="10">
    <source>
        <dbReference type="EMBL" id="CDR41026.1"/>
    </source>
</evidence>
<feature type="transmembrane region" description="Helical" evidence="8">
    <location>
        <begin position="96"/>
        <end position="116"/>
    </location>
</feature>
<dbReference type="GO" id="GO:0022857">
    <property type="term" value="F:transmembrane transporter activity"/>
    <property type="evidence" value="ECO:0007669"/>
    <property type="project" value="InterPro"/>
</dbReference>
<dbReference type="PhylomeDB" id="A0A061B0A2"/>
<feature type="domain" description="Major facilitator superfamily (MFS) profile" evidence="9">
    <location>
        <begin position="58"/>
        <end position="504"/>
    </location>
</feature>
<name>A0A061B0A2_CYBFA</name>
<evidence type="ECO:0000256" key="3">
    <source>
        <dbReference type="ARBA" id="ARBA00022692"/>
    </source>
</evidence>
<feature type="transmembrane region" description="Helical" evidence="8">
    <location>
        <begin position="182"/>
        <end position="206"/>
    </location>
</feature>
<dbReference type="Gene3D" id="1.20.1720.10">
    <property type="entry name" value="Multidrug resistance protein D"/>
    <property type="match status" value="1"/>
</dbReference>
<evidence type="ECO:0000256" key="7">
    <source>
        <dbReference type="SAM" id="MobiDB-lite"/>
    </source>
</evidence>
<sequence length="528" mass="57698">MNKSTVCEKTTTEPEATHSLTNALDSDSQSLSDDTSRSPSPSPSPPFTVLSHTEKYLLVILSASVSIWSSFGAPIYYPALQVLKKQFNISEELVNVSVVVYLAFQGIAPTVFGGLADAYGRRPVLILCLLIFIVSSIIIAITNNYALLLVFRIFQASGIAPTVAVCSGMVGDFTERHERGGFIGLQSGLTLMGQAFGALIGAGLIAGFNWRAIFWFLAIGSGVTLVVISVLLPETKRAIVGNGSIIPSRLMNRAPLLSFPSVKRRWHLDLPDVSTLEPRGKPDYLAPFKIILLPEIAICLLNGAIHFGIWTMLLTSLTHELSTNYHYSTMKIGLCYLPAGIGGLVGSLVCGRILDFVYRRRYARYEYKRQTGAISTDTPFNIVQSRILVIFPYTVITDGFTVMFGWCLYQKVHIASVLVSEFCVCMGCIAMIGINMTLLIDLYPSKSSAASSSVNLTRCLAGALFVAVLTSMNDKLTVGGTFTLMAGLGVISTVLLLVPMKYGMKWGMEREERQKRDMMKKEQELDGN</sequence>
<dbReference type="Pfam" id="PF07690">
    <property type="entry name" value="MFS_1"/>
    <property type="match status" value="1"/>
</dbReference>
<dbReference type="AlphaFoldDB" id="A0A061B0A2"/>
<feature type="transmembrane region" description="Helical" evidence="8">
    <location>
        <begin position="123"/>
        <end position="141"/>
    </location>
</feature>
<dbReference type="SUPFAM" id="SSF103473">
    <property type="entry name" value="MFS general substrate transporter"/>
    <property type="match status" value="1"/>
</dbReference>
<organism evidence="10">
    <name type="scientific">Cyberlindnera fabianii</name>
    <name type="common">Yeast</name>
    <name type="synonym">Hansenula fabianii</name>
    <dbReference type="NCBI Taxonomy" id="36022"/>
    <lineage>
        <taxon>Eukaryota</taxon>
        <taxon>Fungi</taxon>
        <taxon>Dikarya</taxon>
        <taxon>Ascomycota</taxon>
        <taxon>Saccharomycotina</taxon>
        <taxon>Saccharomycetes</taxon>
        <taxon>Phaffomycetales</taxon>
        <taxon>Phaffomycetaceae</taxon>
        <taxon>Cyberlindnera</taxon>
    </lineage>
</organism>
<feature type="transmembrane region" description="Helical" evidence="8">
    <location>
        <begin position="455"/>
        <end position="472"/>
    </location>
</feature>
<evidence type="ECO:0000259" key="9">
    <source>
        <dbReference type="PROSITE" id="PS50850"/>
    </source>
</evidence>
<evidence type="ECO:0000256" key="6">
    <source>
        <dbReference type="ARBA" id="ARBA00038347"/>
    </source>
</evidence>
<dbReference type="PROSITE" id="PS50850">
    <property type="entry name" value="MFS"/>
    <property type="match status" value="1"/>
</dbReference>
<feature type="compositionally biased region" description="Low complexity" evidence="7">
    <location>
        <begin position="25"/>
        <end position="39"/>
    </location>
</feature>
<feature type="transmembrane region" description="Helical" evidence="8">
    <location>
        <begin position="387"/>
        <end position="406"/>
    </location>
</feature>
<dbReference type="PANTHER" id="PTHR23502">
    <property type="entry name" value="MAJOR FACILITATOR SUPERFAMILY"/>
    <property type="match status" value="1"/>
</dbReference>
<evidence type="ECO:0000256" key="5">
    <source>
        <dbReference type="ARBA" id="ARBA00023136"/>
    </source>
</evidence>
<evidence type="ECO:0000256" key="1">
    <source>
        <dbReference type="ARBA" id="ARBA00004141"/>
    </source>
</evidence>
<reference evidence="10" key="1">
    <citation type="journal article" date="2014" name="Genome Announc.">
        <title>Genome sequence of the yeast Cyberlindnera fabianii (Hansenula fabianii).</title>
        <authorList>
            <person name="Freel K.C."/>
            <person name="Sarilar V."/>
            <person name="Neuveglise C."/>
            <person name="Devillers H."/>
            <person name="Friedrich A."/>
            <person name="Schacherer J."/>
        </authorList>
    </citation>
    <scope>NUCLEOTIDE SEQUENCE</scope>
    <source>
        <strain evidence="10">YJS4271</strain>
    </source>
</reference>
<gene>
    <name evidence="10" type="ORF">CYFA0S_06e00386g</name>
</gene>
<dbReference type="InterPro" id="IPR011701">
    <property type="entry name" value="MFS"/>
</dbReference>
<dbReference type="EMBL" id="LK052891">
    <property type="protein sequence ID" value="CDR41026.1"/>
    <property type="molecule type" value="Genomic_DNA"/>
</dbReference>
<dbReference type="InterPro" id="IPR020846">
    <property type="entry name" value="MFS_dom"/>
</dbReference>
<evidence type="ECO:0000256" key="4">
    <source>
        <dbReference type="ARBA" id="ARBA00022989"/>
    </source>
</evidence>
<feature type="transmembrane region" description="Helical" evidence="8">
    <location>
        <begin position="412"/>
        <end position="434"/>
    </location>
</feature>
<keyword evidence="3 8" id="KW-0812">Transmembrane</keyword>
<keyword evidence="2" id="KW-0813">Transport</keyword>
<dbReference type="GO" id="GO:0005886">
    <property type="term" value="C:plasma membrane"/>
    <property type="evidence" value="ECO:0007669"/>
    <property type="project" value="TreeGrafter"/>
</dbReference>
<accession>A0A061B0A2</accession>
<feature type="transmembrane region" description="Helical" evidence="8">
    <location>
        <begin position="478"/>
        <end position="498"/>
    </location>
</feature>
<dbReference type="OrthoDB" id="440553at2759"/>
<dbReference type="Gene3D" id="1.20.1250.20">
    <property type="entry name" value="MFS general substrate transporter like domains"/>
    <property type="match status" value="1"/>
</dbReference>